<name>A0AAW1LGH0_POPJA</name>
<dbReference type="Gene3D" id="2.40.70.10">
    <property type="entry name" value="Acid Proteases"/>
    <property type="match status" value="4"/>
</dbReference>
<dbReference type="PROSITE" id="PS51767">
    <property type="entry name" value="PEPTIDASE_A1"/>
    <property type="match status" value="1"/>
</dbReference>
<keyword evidence="6" id="KW-0378">Hydrolase</keyword>
<feature type="active site" evidence="2">
    <location>
        <position position="311"/>
    </location>
</feature>
<feature type="domain" description="Peptidase A1" evidence="5">
    <location>
        <begin position="78"/>
        <end position="445"/>
    </location>
</feature>
<evidence type="ECO:0000256" key="3">
    <source>
        <dbReference type="PIRSR" id="PIRSR601461-2"/>
    </source>
</evidence>
<comment type="similarity">
    <text evidence="1">Belongs to the peptidase A1 family.</text>
</comment>
<feature type="active site" evidence="2">
    <location>
        <position position="96"/>
    </location>
</feature>
<dbReference type="Pfam" id="PF00026">
    <property type="entry name" value="Asp"/>
    <property type="match status" value="2"/>
</dbReference>
<reference evidence="6 7" key="1">
    <citation type="journal article" date="2024" name="BMC Genomics">
        <title>De novo assembly and annotation of Popillia japonica's genome with initial clues to its potential as an invasive pest.</title>
        <authorList>
            <person name="Cucini C."/>
            <person name="Boschi S."/>
            <person name="Funari R."/>
            <person name="Cardaioli E."/>
            <person name="Iannotti N."/>
            <person name="Marturano G."/>
            <person name="Paoli F."/>
            <person name="Bruttini M."/>
            <person name="Carapelli A."/>
            <person name="Frati F."/>
            <person name="Nardi F."/>
        </authorList>
    </citation>
    <scope>NUCLEOTIDE SEQUENCE [LARGE SCALE GENOMIC DNA]</scope>
    <source>
        <strain evidence="6">DMR45628</strain>
    </source>
</reference>
<dbReference type="Proteomes" id="UP001458880">
    <property type="component" value="Unassembled WGS sequence"/>
</dbReference>
<evidence type="ECO:0000256" key="1">
    <source>
        <dbReference type="ARBA" id="ARBA00007447"/>
    </source>
</evidence>
<gene>
    <name evidence="6" type="ORF">QE152_g12853</name>
</gene>
<keyword evidence="6" id="KW-0645">Protease</keyword>
<feature type="signal peptide" evidence="4">
    <location>
        <begin position="1"/>
        <end position="19"/>
    </location>
</feature>
<keyword evidence="7" id="KW-1185">Reference proteome</keyword>
<dbReference type="InterPro" id="IPR033121">
    <property type="entry name" value="PEPTIDASE_A1"/>
</dbReference>
<evidence type="ECO:0000256" key="2">
    <source>
        <dbReference type="PIRSR" id="PIRSR601461-1"/>
    </source>
</evidence>
<sequence length="448" mass="50991">MRYLFVLSWLLFLFCIGNTKIVLDLFRQETPRQSILKSPNIPEHGIWIDWLKESYEKKKNYTRTNDTIPLLRFLDTEFYALIGIGSPGKPMKVIFDTAWSTTWMMSNDCPIKPMKVIFDTAWSTTWMMSNDCPIKTVGCWFHNKYDHKHSSKYVKDGRPYNNNEGTYNLTGYYSRDELKIAHTVINQTFVEMTSVPYWYIFTKADGVVGLGLPQNDINPFLQNVLNQTNITKPIFSIYLNRDKSSKKGGSIILGAIDKKHIHVTNKVPDKITYVPINSASALWEFSIDRIFFEINRKIITICENDCTGLADTSTNSVITAQNMLSVINEQISAKPFYFGKYQVECDIINKLPALTFVIGGNMFNLTGPDYTQKVKASSVYCGGNMFNLTGPDYTQKLSIGPFTTCISAFTGATTVSEQKRWVLGGAFLARYYSIYDIANKRMGLVRAA</sequence>
<keyword evidence="3" id="KW-1015">Disulfide bond</keyword>
<protein>
    <submittedName>
        <fullName evidence="6">Eukaryotic aspartyl protease</fullName>
    </submittedName>
</protein>
<dbReference type="Gene3D" id="2.60.40.1960">
    <property type="match status" value="1"/>
</dbReference>
<dbReference type="EMBL" id="JASPKY010000119">
    <property type="protein sequence ID" value="KAK9732356.1"/>
    <property type="molecule type" value="Genomic_DNA"/>
</dbReference>
<dbReference type="PRINTS" id="PR00792">
    <property type="entry name" value="PEPSIN"/>
</dbReference>
<dbReference type="InterPro" id="IPR001461">
    <property type="entry name" value="Aspartic_peptidase_A1"/>
</dbReference>
<comment type="caution">
    <text evidence="6">The sequence shown here is derived from an EMBL/GenBank/DDBJ whole genome shotgun (WGS) entry which is preliminary data.</text>
</comment>
<dbReference type="PANTHER" id="PTHR47966:SF51">
    <property type="entry name" value="BETA-SITE APP-CLEAVING ENZYME, ISOFORM A-RELATED"/>
    <property type="match status" value="1"/>
</dbReference>
<feature type="disulfide bond" evidence="3">
    <location>
        <begin position="345"/>
        <end position="405"/>
    </location>
</feature>
<dbReference type="FunFam" id="2.40.70.10:FF:000008">
    <property type="entry name" value="Cathepsin D"/>
    <property type="match status" value="1"/>
</dbReference>
<dbReference type="InterPro" id="IPR021109">
    <property type="entry name" value="Peptidase_aspartic_dom_sf"/>
</dbReference>
<evidence type="ECO:0000259" key="5">
    <source>
        <dbReference type="PROSITE" id="PS51767"/>
    </source>
</evidence>
<dbReference type="GO" id="GO:0004190">
    <property type="term" value="F:aspartic-type endopeptidase activity"/>
    <property type="evidence" value="ECO:0007669"/>
    <property type="project" value="InterPro"/>
</dbReference>
<feature type="disulfide bond" evidence="3">
    <location>
        <begin position="109"/>
        <end position="139"/>
    </location>
</feature>
<evidence type="ECO:0000256" key="4">
    <source>
        <dbReference type="SAM" id="SignalP"/>
    </source>
</evidence>
<dbReference type="AlphaFoldDB" id="A0AAW1LGH0"/>
<accession>A0AAW1LGH0</accession>
<organism evidence="6 7">
    <name type="scientific">Popillia japonica</name>
    <name type="common">Japanese beetle</name>
    <dbReference type="NCBI Taxonomy" id="7064"/>
    <lineage>
        <taxon>Eukaryota</taxon>
        <taxon>Metazoa</taxon>
        <taxon>Ecdysozoa</taxon>
        <taxon>Arthropoda</taxon>
        <taxon>Hexapoda</taxon>
        <taxon>Insecta</taxon>
        <taxon>Pterygota</taxon>
        <taxon>Neoptera</taxon>
        <taxon>Endopterygota</taxon>
        <taxon>Coleoptera</taxon>
        <taxon>Polyphaga</taxon>
        <taxon>Scarabaeiformia</taxon>
        <taxon>Scarabaeidae</taxon>
        <taxon>Rutelinae</taxon>
        <taxon>Popillia</taxon>
    </lineage>
</organism>
<keyword evidence="4" id="KW-0732">Signal</keyword>
<evidence type="ECO:0000313" key="7">
    <source>
        <dbReference type="Proteomes" id="UP001458880"/>
    </source>
</evidence>
<feature type="chain" id="PRO_5043889630" evidence="4">
    <location>
        <begin position="20"/>
        <end position="448"/>
    </location>
</feature>
<proteinExistence type="inferred from homology"/>
<evidence type="ECO:0000313" key="6">
    <source>
        <dbReference type="EMBL" id="KAK9732356.1"/>
    </source>
</evidence>
<dbReference type="GO" id="GO:0006508">
    <property type="term" value="P:proteolysis"/>
    <property type="evidence" value="ECO:0007669"/>
    <property type="project" value="UniProtKB-KW"/>
</dbReference>
<dbReference type="SUPFAM" id="SSF50630">
    <property type="entry name" value="Acid proteases"/>
    <property type="match status" value="2"/>
</dbReference>
<dbReference type="GO" id="GO:0005764">
    <property type="term" value="C:lysosome"/>
    <property type="evidence" value="ECO:0007669"/>
    <property type="project" value="TreeGrafter"/>
</dbReference>
<dbReference type="PANTHER" id="PTHR47966">
    <property type="entry name" value="BETA-SITE APP-CLEAVING ENZYME, ISOFORM A-RELATED"/>
    <property type="match status" value="1"/>
</dbReference>